<feature type="region of interest" description="Disordered" evidence="1">
    <location>
        <begin position="73"/>
        <end position="116"/>
    </location>
</feature>
<dbReference type="OrthoDB" id="1746669at2759"/>
<evidence type="ECO:0000256" key="1">
    <source>
        <dbReference type="SAM" id="MobiDB-lite"/>
    </source>
</evidence>
<accession>A0A6J5TEH7</accession>
<name>A0A6J5TEH7_PRUAR</name>
<dbReference type="EMBL" id="CAEKDK010000001">
    <property type="protein sequence ID" value="CAB4262324.1"/>
    <property type="molecule type" value="Genomic_DNA"/>
</dbReference>
<feature type="compositionally biased region" description="Polar residues" evidence="1">
    <location>
        <begin position="76"/>
        <end position="86"/>
    </location>
</feature>
<dbReference type="Proteomes" id="UP000507222">
    <property type="component" value="Unassembled WGS sequence"/>
</dbReference>
<evidence type="ECO:0000313" key="4">
    <source>
        <dbReference type="Proteomes" id="UP000507222"/>
    </source>
</evidence>
<evidence type="ECO:0000313" key="5">
    <source>
        <dbReference type="Proteomes" id="UP000507245"/>
    </source>
</evidence>
<gene>
    <name evidence="2" type="ORF">CURHAP_LOCUS1520</name>
    <name evidence="3" type="ORF">ORAREDHAP_LOCUS1606</name>
</gene>
<evidence type="ECO:0000313" key="3">
    <source>
        <dbReference type="EMBL" id="CAB4292949.1"/>
    </source>
</evidence>
<feature type="compositionally biased region" description="Basic and acidic residues" evidence="1">
    <location>
        <begin position="94"/>
        <end position="116"/>
    </location>
</feature>
<sequence length="116" mass="13078">MDVSLTVERTKNLRMKMHAKQIMNRCCRSYIDISAEVIEVAPTNCVVEISRSAGELGTYREFCKSLSSQLREEPAVSSQMQESDVVSIQSQSIPKKESSEESNSRKIKDHRGYSSS</sequence>
<reference evidence="2 4" key="2">
    <citation type="submission" date="2020-05" db="EMBL/GenBank/DDBJ databases">
        <authorList>
            <person name="Campoy J."/>
            <person name="Schneeberger K."/>
            <person name="Spophaly S."/>
        </authorList>
    </citation>
    <scope>NUCLEOTIDE SEQUENCE [LARGE SCALE GENOMIC DNA]</scope>
    <source>
        <strain evidence="2">PruArmRojPasFocal</strain>
    </source>
</reference>
<dbReference type="EMBL" id="CAEKKB010000001">
    <property type="protein sequence ID" value="CAB4292949.1"/>
    <property type="molecule type" value="Genomic_DNA"/>
</dbReference>
<proteinExistence type="predicted"/>
<protein>
    <submittedName>
        <fullName evidence="2">Uncharacterized protein</fullName>
    </submittedName>
</protein>
<evidence type="ECO:0000313" key="2">
    <source>
        <dbReference type="EMBL" id="CAB4262324.1"/>
    </source>
</evidence>
<organism evidence="2 4">
    <name type="scientific">Prunus armeniaca</name>
    <name type="common">Apricot</name>
    <name type="synonym">Armeniaca vulgaris</name>
    <dbReference type="NCBI Taxonomy" id="36596"/>
    <lineage>
        <taxon>Eukaryota</taxon>
        <taxon>Viridiplantae</taxon>
        <taxon>Streptophyta</taxon>
        <taxon>Embryophyta</taxon>
        <taxon>Tracheophyta</taxon>
        <taxon>Spermatophyta</taxon>
        <taxon>Magnoliopsida</taxon>
        <taxon>eudicotyledons</taxon>
        <taxon>Gunneridae</taxon>
        <taxon>Pentapetalae</taxon>
        <taxon>rosids</taxon>
        <taxon>fabids</taxon>
        <taxon>Rosales</taxon>
        <taxon>Rosaceae</taxon>
        <taxon>Amygdaloideae</taxon>
        <taxon>Amygdaleae</taxon>
        <taxon>Prunus</taxon>
    </lineage>
</organism>
<dbReference type="Proteomes" id="UP000507245">
    <property type="component" value="Unassembled WGS sequence"/>
</dbReference>
<keyword evidence="5" id="KW-1185">Reference proteome</keyword>
<dbReference type="AlphaFoldDB" id="A0A6J5TEH7"/>
<dbReference type="Gene3D" id="3.30.310.80">
    <property type="entry name" value="Kinase associated domain 1, KA1"/>
    <property type="match status" value="1"/>
</dbReference>
<reference evidence="5" key="1">
    <citation type="journal article" date="2020" name="Genome Biol.">
        <title>Gamete binning: chromosome-level and haplotype-resolved genome assembly enabled by high-throughput single-cell sequencing of gamete genomes.</title>
        <authorList>
            <person name="Campoy J.A."/>
            <person name="Sun H."/>
            <person name="Goel M."/>
            <person name="Jiao W.-B."/>
            <person name="Folz-Donahue K."/>
            <person name="Wang N."/>
            <person name="Rubio M."/>
            <person name="Liu C."/>
            <person name="Kukat C."/>
            <person name="Ruiz D."/>
            <person name="Huettel B."/>
            <person name="Schneeberger K."/>
        </authorList>
    </citation>
    <scope>NUCLEOTIDE SEQUENCE [LARGE SCALE GENOMIC DNA]</scope>
    <source>
        <strain evidence="5">cv. Rojo Pasion</strain>
    </source>
</reference>